<sequence>MARSETRQGGGATAGAAIQNGTQAARAAVLAAGVACANWQTTSAFVWAAPGGVWHIYDVTVSATCTN</sequence>
<dbReference type="EMBL" id="VCKX01000441">
    <property type="protein sequence ID" value="TMR12720.1"/>
    <property type="molecule type" value="Genomic_DNA"/>
</dbReference>
<dbReference type="Proteomes" id="UP000306628">
    <property type="component" value="Unassembled WGS sequence"/>
</dbReference>
<evidence type="ECO:0000313" key="2">
    <source>
        <dbReference type="Proteomes" id="UP000306628"/>
    </source>
</evidence>
<protein>
    <submittedName>
        <fullName evidence="1">Uncharacterized protein</fullName>
    </submittedName>
</protein>
<comment type="caution">
    <text evidence="1">The sequence shown here is derived from an EMBL/GenBank/DDBJ whole genome shotgun (WGS) entry which is preliminary data.</text>
</comment>
<gene>
    <name evidence="1" type="ORF">ETD85_58155</name>
</gene>
<accession>A0A5S4F871</accession>
<evidence type="ECO:0000313" key="1">
    <source>
        <dbReference type="EMBL" id="TMR12720.1"/>
    </source>
</evidence>
<dbReference type="OrthoDB" id="3542963at2"/>
<proteinExistence type="predicted"/>
<reference evidence="1 2" key="1">
    <citation type="submission" date="2019-05" db="EMBL/GenBank/DDBJ databases">
        <title>Draft genome sequence of Nonomuraea zeae DSM 100528.</title>
        <authorList>
            <person name="Saricaoglu S."/>
            <person name="Isik K."/>
        </authorList>
    </citation>
    <scope>NUCLEOTIDE SEQUENCE [LARGE SCALE GENOMIC DNA]</scope>
    <source>
        <strain evidence="1 2">DSM 100528</strain>
    </source>
</reference>
<dbReference type="AlphaFoldDB" id="A0A5S4F871"/>
<organism evidence="1 2">
    <name type="scientific">Nonomuraea zeae</name>
    <dbReference type="NCBI Taxonomy" id="1642303"/>
    <lineage>
        <taxon>Bacteria</taxon>
        <taxon>Bacillati</taxon>
        <taxon>Actinomycetota</taxon>
        <taxon>Actinomycetes</taxon>
        <taxon>Streptosporangiales</taxon>
        <taxon>Streptosporangiaceae</taxon>
        <taxon>Nonomuraea</taxon>
    </lineage>
</organism>
<keyword evidence="2" id="KW-1185">Reference proteome</keyword>
<dbReference type="RefSeq" id="WP_138698388.1">
    <property type="nucleotide sequence ID" value="NZ_JBHSAZ010000043.1"/>
</dbReference>
<name>A0A5S4F871_9ACTN</name>